<dbReference type="InterPro" id="IPR052450">
    <property type="entry name" value="TRBD-Containing_Protein"/>
</dbReference>
<dbReference type="PANTHER" id="PTHR46734">
    <property type="entry name" value="TELOMERIC REPEAT-BINDING FACTOR 1 TERF1"/>
    <property type="match status" value="1"/>
</dbReference>
<feature type="compositionally biased region" description="Polar residues" evidence="2">
    <location>
        <begin position="51"/>
        <end position="69"/>
    </location>
</feature>
<gene>
    <name evidence="4" type="ORF">PENANT_c017G07464</name>
</gene>
<keyword evidence="5" id="KW-1185">Reference proteome</keyword>
<feature type="compositionally biased region" description="Low complexity" evidence="2">
    <location>
        <begin position="403"/>
        <end position="452"/>
    </location>
</feature>
<dbReference type="InterPro" id="IPR009057">
    <property type="entry name" value="Homeodomain-like_sf"/>
</dbReference>
<evidence type="ECO:0000313" key="4">
    <source>
        <dbReference type="EMBL" id="OQD83355.1"/>
    </source>
</evidence>
<feature type="region of interest" description="Disordered" evidence="2">
    <location>
        <begin position="396"/>
        <end position="486"/>
    </location>
</feature>
<dbReference type="PROSITE" id="PS50090">
    <property type="entry name" value="MYB_LIKE"/>
    <property type="match status" value="1"/>
</dbReference>
<evidence type="ECO:0000256" key="1">
    <source>
        <dbReference type="ARBA" id="ARBA00023242"/>
    </source>
</evidence>
<dbReference type="Gene3D" id="1.10.10.60">
    <property type="entry name" value="Homeodomain-like"/>
    <property type="match status" value="1"/>
</dbReference>
<name>A0A1V6Q2A8_9EURO</name>
<protein>
    <recommendedName>
        <fullName evidence="3">Myb-like domain-containing protein</fullName>
    </recommendedName>
</protein>
<dbReference type="AlphaFoldDB" id="A0A1V6Q2A8"/>
<evidence type="ECO:0000313" key="5">
    <source>
        <dbReference type="Proteomes" id="UP000191672"/>
    </source>
</evidence>
<keyword evidence="1" id="KW-0539">Nucleus</keyword>
<feature type="domain" description="Myb-like" evidence="3">
    <location>
        <begin position="299"/>
        <end position="354"/>
    </location>
</feature>
<evidence type="ECO:0000256" key="2">
    <source>
        <dbReference type="SAM" id="MobiDB-lite"/>
    </source>
</evidence>
<dbReference type="EMBL" id="MDYN01000017">
    <property type="protein sequence ID" value="OQD83355.1"/>
    <property type="molecule type" value="Genomic_DNA"/>
</dbReference>
<dbReference type="SMART" id="SM00717">
    <property type="entry name" value="SANT"/>
    <property type="match status" value="2"/>
</dbReference>
<feature type="region of interest" description="Disordered" evidence="2">
    <location>
        <begin position="238"/>
        <end position="260"/>
    </location>
</feature>
<dbReference type="STRING" id="416450.A0A1V6Q2A8"/>
<accession>A0A1V6Q2A8</accession>
<dbReference type="CDD" id="cd11660">
    <property type="entry name" value="SANT_TRF"/>
    <property type="match status" value="2"/>
</dbReference>
<evidence type="ECO:0000259" key="3">
    <source>
        <dbReference type="PROSITE" id="PS50090"/>
    </source>
</evidence>
<comment type="caution">
    <text evidence="4">The sequence shown here is derived from an EMBL/GenBank/DDBJ whole genome shotgun (WGS) entry which is preliminary data.</text>
</comment>
<feature type="region of interest" description="Disordered" evidence="2">
    <location>
        <begin position="594"/>
        <end position="616"/>
    </location>
</feature>
<dbReference type="SUPFAM" id="SSF46689">
    <property type="entry name" value="Homeodomain-like"/>
    <property type="match status" value="2"/>
</dbReference>
<proteinExistence type="predicted"/>
<sequence>MELSSALRPLDESLLRELPQLSLRIAPLREPVSSRTLSVPSPLEPNASGARENNISKGNKSNGHVSANAKTGLPTVTEFLNAARTKKTELSADSQSSVERLPRPILPAFVNLRALEKFPFSSSFDDDALQGPRKRRRLDLQTDSFSEHLQLPIPQAQKEQRPPPFGPFAILNGLNEPPPNAALLPPIEAGSNISQLLNKPSGRSASIDPGALVSAQVVSADGQSVERRDARLEEILSTSLNDDEDNDHNDNDNNTIETTNTLDTNEIDPAIRDANVSKTNALPPAPKEKAPIPPKTRGRSRKNLRMWTEEETSALLRGVVKCGIGNWTAILAQPELEFNQRSASNLKDRFRVLCPWAYRASDPNEAAKQIHDTLTNALIKSNDASDVAFGKIYLPHPNPLNQGSESASSSGSPANKPHNSSTPSTLSPTPDTDARNSSNTQSKSPSSDQSTPAPSDKSRLASIALASFGIPEPHVTKAKRRSRRPFTPAEDEALLKGYAVHGFQWTLIQQDARLNLSHRKSTDLRDRFRTKFPDAYRNGGSVSGKKPTAQSPSLGLCSVSGQNSPAGGPTPWPHAANTREQTPTKANVNAVTPNLTPRHLSSRSRHVATPSQQSNVGPMDSAFLPPPPPPQVFLETSMSLPHTGGVGLSFSLDEGSGTGTSSGVETPWEDNTLAPMNWDELA</sequence>
<dbReference type="InterPro" id="IPR001005">
    <property type="entry name" value="SANT/Myb"/>
</dbReference>
<reference evidence="5" key="1">
    <citation type="journal article" date="2017" name="Nat. Microbiol.">
        <title>Global analysis of biosynthetic gene clusters reveals vast potential of secondary metabolite production in Penicillium species.</title>
        <authorList>
            <person name="Nielsen J.C."/>
            <person name="Grijseels S."/>
            <person name="Prigent S."/>
            <person name="Ji B."/>
            <person name="Dainat J."/>
            <person name="Nielsen K.F."/>
            <person name="Frisvad J.C."/>
            <person name="Workman M."/>
            <person name="Nielsen J."/>
        </authorList>
    </citation>
    <scope>NUCLEOTIDE SEQUENCE [LARGE SCALE GENOMIC DNA]</scope>
    <source>
        <strain evidence="5">IBT 31811</strain>
    </source>
</reference>
<dbReference type="Pfam" id="PF13921">
    <property type="entry name" value="Myb_DNA-bind_6"/>
    <property type="match status" value="1"/>
</dbReference>
<dbReference type="PANTHER" id="PTHR46734:SF1">
    <property type="entry name" value="TELOMERIC REPEAT-BINDING FACTOR 1"/>
    <property type="match status" value="1"/>
</dbReference>
<dbReference type="Proteomes" id="UP000191672">
    <property type="component" value="Unassembled WGS sequence"/>
</dbReference>
<dbReference type="Gene3D" id="1.10.246.220">
    <property type="match status" value="1"/>
</dbReference>
<feature type="region of interest" description="Disordered" evidence="2">
    <location>
        <begin position="277"/>
        <end position="301"/>
    </location>
</feature>
<feature type="region of interest" description="Disordered" evidence="2">
    <location>
        <begin position="559"/>
        <end position="581"/>
    </location>
</feature>
<feature type="region of interest" description="Disordered" evidence="2">
    <location>
        <begin position="32"/>
        <end position="69"/>
    </location>
</feature>
<organism evidence="4 5">
    <name type="scientific">Penicillium antarcticum</name>
    <dbReference type="NCBI Taxonomy" id="416450"/>
    <lineage>
        <taxon>Eukaryota</taxon>
        <taxon>Fungi</taxon>
        <taxon>Dikarya</taxon>
        <taxon>Ascomycota</taxon>
        <taxon>Pezizomycotina</taxon>
        <taxon>Eurotiomycetes</taxon>
        <taxon>Eurotiomycetidae</taxon>
        <taxon>Eurotiales</taxon>
        <taxon>Aspergillaceae</taxon>
        <taxon>Penicillium</taxon>
    </lineage>
</organism>
<feature type="region of interest" description="Disordered" evidence="2">
    <location>
        <begin position="645"/>
        <end position="682"/>
    </location>
</feature>